<evidence type="ECO:0000313" key="3">
    <source>
        <dbReference type="EMBL" id="KIV85334.1"/>
    </source>
</evidence>
<dbReference type="OrthoDB" id="2116389at2759"/>
<proteinExistence type="predicted"/>
<accession>A0A0D1YUW3</accession>
<dbReference type="Proteomes" id="UP000053599">
    <property type="component" value="Unassembled WGS sequence"/>
</dbReference>
<feature type="transmembrane region" description="Helical" evidence="2">
    <location>
        <begin position="35"/>
        <end position="55"/>
    </location>
</feature>
<evidence type="ECO:0000256" key="2">
    <source>
        <dbReference type="SAM" id="Phobius"/>
    </source>
</evidence>
<feature type="transmembrane region" description="Helical" evidence="2">
    <location>
        <begin position="235"/>
        <end position="254"/>
    </location>
</feature>
<keyword evidence="2" id="KW-0472">Membrane</keyword>
<dbReference type="AlphaFoldDB" id="A0A0D1YUW3"/>
<keyword evidence="2" id="KW-1133">Transmembrane helix</keyword>
<sequence length="261" mass="28605">MFTICFGSASGFLPIASDYYITYPDTTPRWKTFSLTWIGIVVPMVFFQSVGLAIGSALGTNEDWVDVYYDQGYGALIGTVLKPVHGFGTFLMVIFFLGLVGNNIPNTYSAGLSIQALSPRLAVIPRLIWTLLGVIIYTVCGVAGRGNLMTIISNFLSVIGYWTSALFIIVLEEDLIFRRKSGYDFDSYITPHKLPWGAAAVVSFLLGIVGAVLGMNQTWYVGVVARQIGSMGGELGVFSVFIFAGCSYPVLRYLERRFSGR</sequence>
<protein>
    <submittedName>
        <fullName evidence="3">Uncharacterized protein</fullName>
    </submittedName>
</protein>
<name>A0A0D1YUW3_9EURO</name>
<dbReference type="InterPro" id="IPR026030">
    <property type="entry name" value="Pur-cyt_permease_Fcy2/21/22"/>
</dbReference>
<dbReference type="EMBL" id="KN846951">
    <property type="protein sequence ID" value="KIV85334.1"/>
    <property type="molecule type" value="Genomic_DNA"/>
</dbReference>
<dbReference type="GO" id="GO:0000329">
    <property type="term" value="C:fungal-type vacuole membrane"/>
    <property type="evidence" value="ECO:0007669"/>
    <property type="project" value="TreeGrafter"/>
</dbReference>
<keyword evidence="1" id="KW-0813">Transport</keyword>
<dbReference type="GO" id="GO:0005886">
    <property type="term" value="C:plasma membrane"/>
    <property type="evidence" value="ECO:0007669"/>
    <property type="project" value="TreeGrafter"/>
</dbReference>
<dbReference type="HOGENOM" id="CLU_026016_1_0_1"/>
<reference evidence="3 4" key="1">
    <citation type="submission" date="2015-01" db="EMBL/GenBank/DDBJ databases">
        <title>The Genome Sequence of Exophiala sideris CBS121828.</title>
        <authorList>
            <consortium name="The Broad Institute Genomics Platform"/>
            <person name="Cuomo C."/>
            <person name="de Hoog S."/>
            <person name="Gorbushina A."/>
            <person name="Stielow B."/>
            <person name="Teixiera M."/>
            <person name="Abouelleil A."/>
            <person name="Chapman S.B."/>
            <person name="Priest M."/>
            <person name="Young S.K."/>
            <person name="Wortman J."/>
            <person name="Nusbaum C."/>
            <person name="Birren B."/>
        </authorList>
    </citation>
    <scope>NUCLEOTIDE SEQUENCE [LARGE SCALE GENOMIC DNA]</scope>
    <source>
        <strain evidence="3 4">CBS 121828</strain>
    </source>
</reference>
<dbReference type="GO" id="GO:0022857">
    <property type="term" value="F:transmembrane transporter activity"/>
    <property type="evidence" value="ECO:0007669"/>
    <property type="project" value="InterPro"/>
</dbReference>
<dbReference type="Gene3D" id="1.10.4160.10">
    <property type="entry name" value="Hydantoin permease"/>
    <property type="match status" value="1"/>
</dbReference>
<feature type="transmembrane region" description="Helical" evidence="2">
    <location>
        <begin position="121"/>
        <end position="139"/>
    </location>
</feature>
<dbReference type="PANTHER" id="PTHR31806:SF1">
    <property type="entry name" value="PURINE-CYTOSINE PERMEASE FCY2-RELATED"/>
    <property type="match status" value="1"/>
</dbReference>
<dbReference type="STRING" id="1016849.A0A0D1YUW3"/>
<keyword evidence="2" id="KW-0812">Transmembrane</keyword>
<evidence type="ECO:0000256" key="1">
    <source>
        <dbReference type="ARBA" id="ARBA00022448"/>
    </source>
</evidence>
<feature type="transmembrane region" description="Helical" evidence="2">
    <location>
        <begin position="75"/>
        <end position="100"/>
    </location>
</feature>
<gene>
    <name evidence="3" type="ORF">PV11_01037</name>
</gene>
<dbReference type="PANTHER" id="PTHR31806">
    <property type="entry name" value="PURINE-CYTOSINE PERMEASE FCY2-RELATED"/>
    <property type="match status" value="1"/>
</dbReference>
<feature type="transmembrane region" description="Helical" evidence="2">
    <location>
        <begin position="151"/>
        <end position="171"/>
    </location>
</feature>
<evidence type="ECO:0000313" key="4">
    <source>
        <dbReference type="Proteomes" id="UP000053599"/>
    </source>
</evidence>
<feature type="transmembrane region" description="Helical" evidence="2">
    <location>
        <begin position="194"/>
        <end position="215"/>
    </location>
</feature>
<organism evidence="3 4">
    <name type="scientific">Exophiala sideris</name>
    <dbReference type="NCBI Taxonomy" id="1016849"/>
    <lineage>
        <taxon>Eukaryota</taxon>
        <taxon>Fungi</taxon>
        <taxon>Dikarya</taxon>
        <taxon>Ascomycota</taxon>
        <taxon>Pezizomycotina</taxon>
        <taxon>Eurotiomycetes</taxon>
        <taxon>Chaetothyriomycetidae</taxon>
        <taxon>Chaetothyriales</taxon>
        <taxon>Herpotrichiellaceae</taxon>
        <taxon>Exophiala</taxon>
    </lineage>
</organism>